<dbReference type="InterPro" id="IPR050910">
    <property type="entry name" value="JMJD6_ArgDemeth/LysHydrox"/>
</dbReference>
<accession>A0AAD7U830</accession>
<dbReference type="Gene3D" id="2.60.120.650">
    <property type="entry name" value="Cupin"/>
    <property type="match status" value="1"/>
</dbReference>
<dbReference type="Proteomes" id="UP001230188">
    <property type="component" value="Unassembled WGS sequence"/>
</dbReference>
<evidence type="ECO:0000313" key="3">
    <source>
        <dbReference type="Proteomes" id="UP001230188"/>
    </source>
</evidence>
<organism evidence="2 3">
    <name type="scientific">Chrysophaeum taylorii</name>
    <dbReference type="NCBI Taxonomy" id="2483200"/>
    <lineage>
        <taxon>Eukaryota</taxon>
        <taxon>Sar</taxon>
        <taxon>Stramenopiles</taxon>
        <taxon>Ochrophyta</taxon>
        <taxon>Pelagophyceae</taxon>
        <taxon>Pelagomonadales</taxon>
        <taxon>Pelagomonadaceae</taxon>
        <taxon>Chrysophaeum</taxon>
    </lineage>
</organism>
<keyword evidence="3" id="KW-1185">Reference proteome</keyword>
<reference evidence="2" key="1">
    <citation type="submission" date="2023-01" db="EMBL/GenBank/DDBJ databases">
        <title>Metagenome sequencing of chrysophaentin producing Chrysophaeum taylorii.</title>
        <authorList>
            <person name="Davison J."/>
            <person name="Bewley C."/>
        </authorList>
    </citation>
    <scope>NUCLEOTIDE SEQUENCE</scope>
    <source>
        <strain evidence="2">NIES-1699</strain>
    </source>
</reference>
<dbReference type="PANTHER" id="PTHR12480">
    <property type="entry name" value="ARGININE DEMETHYLASE AND LYSYL-HYDROXYLASE JMJD"/>
    <property type="match status" value="1"/>
</dbReference>
<dbReference type="EMBL" id="JAQMWT010000634">
    <property type="protein sequence ID" value="KAJ8598838.1"/>
    <property type="molecule type" value="Genomic_DNA"/>
</dbReference>
<sequence>MLVERHGTQPAWSVDTLRDDLGDVMMRVSDKHGAMVGVRDYLDYAGTTADDAPLSLYDSQFKDDVSPLERLEYDRPGFASAACYLSALRLAPDQRPPWRWILLGGPRSGTGPHVDPLCSHAWVHLFEGRKLWLLLPPGTLIDYRDHEPAATFFWRRRDDIKRRFPYIEFVQRPGELVYVPAGWIHAVLNLDTALAVTENWISLDDDDKTDFLADEPALLAKIERSRRVANAVLNDEATVTRLLNYLPTPDVVAISPTCRAFERAALCSPYFWHHRLYLDFGPMPNAAASRLSHTLAKRNSDHARSCRSLYLNLHEAAQYERLAIHQGLC</sequence>
<feature type="domain" description="JmjC" evidence="1">
    <location>
        <begin position="64"/>
        <end position="217"/>
    </location>
</feature>
<dbReference type="AlphaFoldDB" id="A0AAD7U830"/>
<dbReference type="SMART" id="SM00558">
    <property type="entry name" value="JmjC"/>
    <property type="match status" value="1"/>
</dbReference>
<gene>
    <name evidence="2" type="ORF">CTAYLR_008536</name>
</gene>
<comment type="caution">
    <text evidence="2">The sequence shown here is derived from an EMBL/GenBank/DDBJ whole genome shotgun (WGS) entry which is preliminary data.</text>
</comment>
<proteinExistence type="predicted"/>
<dbReference type="InterPro" id="IPR036047">
    <property type="entry name" value="F-box-like_dom_sf"/>
</dbReference>
<name>A0AAD7U830_9STRA</name>
<protein>
    <recommendedName>
        <fullName evidence="1">JmjC domain-containing protein</fullName>
    </recommendedName>
</protein>
<dbReference type="SUPFAM" id="SSF81383">
    <property type="entry name" value="F-box domain"/>
    <property type="match status" value="1"/>
</dbReference>
<evidence type="ECO:0000313" key="2">
    <source>
        <dbReference type="EMBL" id="KAJ8598838.1"/>
    </source>
</evidence>
<dbReference type="SUPFAM" id="SSF51197">
    <property type="entry name" value="Clavaminate synthase-like"/>
    <property type="match status" value="1"/>
</dbReference>
<dbReference type="InterPro" id="IPR003347">
    <property type="entry name" value="JmjC_dom"/>
</dbReference>
<evidence type="ECO:0000259" key="1">
    <source>
        <dbReference type="PROSITE" id="PS51184"/>
    </source>
</evidence>
<dbReference type="PROSITE" id="PS51184">
    <property type="entry name" value="JMJC"/>
    <property type="match status" value="1"/>
</dbReference>
<dbReference type="Pfam" id="PF02373">
    <property type="entry name" value="JmjC"/>
    <property type="match status" value="1"/>
</dbReference>